<accession>A0AAN7A8G9</accession>
<feature type="domain" description="Origin recognition complex subunit 3 N-terminal" evidence="6">
    <location>
        <begin position="7"/>
        <end position="139"/>
    </location>
</feature>
<name>A0AAN7A8G9_9PEZI</name>
<evidence type="ECO:0000256" key="1">
    <source>
        <dbReference type="ARBA" id="ARBA00004123"/>
    </source>
</evidence>
<gene>
    <name evidence="8" type="ORF">QBC36DRAFT_214293</name>
</gene>
<evidence type="ECO:0000256" key="3">
    <source>
        <dbReference type="ARBA" id="ARBA00022705"/>
    </source>
</evidence>
<organism evidence="8 9">
    <name type="scientific">Triangularia setosa</name>
    <dbReference type="NCBI Taxonomy" id="2587417"/>
    <lineage>
        <taxon>Eukaryota</taxon>
        <taxon>Fungi</taxon>
        <taxon>Dikarya</taxon>
        <taxon>Ascomycota</taxon>
        <taxon>Pezizomycotina</taxon>
        <taxon>Sordariomycetes</taxon>
        <taxon>Sordariomycetidae</taxon>
        <taxon>Sordariales</taxon>
        <taxon>Podosporaceae</taxon>
        <taxon>Triangularia</taxon>
    </lineage>
</organism>
<keyword evidence="4" id="KW-0238">DNA-binding</keyword>
<dbReference type="GO" id="GO:0006270">
    <property type="term" value="P:DNA replication initiation"/>
    <property type="evidence" value="ECO:0007669"/>
    <property type="project" value="TreeGrafter"/>
</dbReference>
<evidence type="ECO:0000259" key="7">
    <source>
        <dbReference type="Pfam" id="PF18137"/>
    </source>
</evidence>
<reference evidence="8" key="1">
    <citation type="journal article" date="2023" name="Mol. Phylogenet. Evol.">
        <title>Genome-scale phylogeny and comparative genomics of the fungal order Sordariales.</title>
        <authorList>
            <person name="Hensen N."/>
            <person name="Bonometti L."/>
            <person name="Westerberg I."/>
            <person name="Brannstrom I.O."/>
            <person name="Guillou S."/>
            <person name="Cros-Aarteil S."/>
            <person name="Calhoun S."/>
            <person name="Haridas S."/>
            <person name="Kuo A."/>
            <person name="Mondo S."/>
            <person name="Pangilinan J."/>
            <person name="Riley R."/>
            <person name="LaButti K."/>
            <person name="Andreopoulos B."/>
            <person name="Lipzen A."/>
            <person name="Chen C."/>
            <person name="Yan M."/>
            <person name="Daum C."/>
            <person name="Ng V."/>
            <person name="Clum A."/>
            <person name="Steindorff A."/>
            <person name="Ohm R.A."/>
            <person name="Martin F."/>
            <person name="Silar P."/>
            <person name="Natvig D.O."/>
            <person name="Lalanne C."/>
            <person name="Gautier V."/>
            <person name="Ament-Velasquez S.L."/>
            <person name="Kruys A."/>
            <person name="Hutchinson M.I."/>
            <person name="Powell A.J."/>
            <person name="Barry K."/>
            <person name="Miller A.N."/>
            <person name="Grigoriev I.V."/>
            <person name="Debuchy R."/>
            <person name="Gladieux P."/>
            <person name="Hiltunen Thoren M."/>
            <person name="Johannesson H."/>
        </authorList>
    </citation>
    <scope>NUCLEOTIDE SEQUENCE</scope>
    <source>
        <strain evidence="8">CBS 892.96</strain>
    </source>
</reference>
<comment type="subcellular location">
    <subcellularLocation>
        <location evidence="1">Nucleus</location>
    </subcellularLocation>
</comment>
<dbReference type="PANTHER" id="PTHR12748:SF0">
    <property type="entry name" value="ORIGIN RECOGNITION COMPLEX SUBUNIT 3"/>
    <property type="match status" value="1"/>
</dbReference>
<dbReference type="GO" id="GO:0031261">
    <property type="term" value="C:DNA replication preinitiation complex"/>
    <property type="evidence" value="ECO:0007669"/>
    <property type="project" value="TreeGrafter"/>
</dbReference>
<dbReference type="EMBL" id="MU866202">
    <property type="protein sequence ID" value="KAK4176287.1"/>
    <property type="molecule type" value="Genomic_DNA"/>
</dbReference>
<dbReference type="AlphaFoldDB" id="A0AAN7A8G9"/>
<evidence type="ECO:0000256" key="5">
    <source>
        <dbReference type="ARBA" id="ARBA00023242"/>
    </source>
</evidence>
<evidence type="ECO:0000313" key="8">
    <source>
        <dbReference type="EMBL" id="KAK4176287.1"/>
    </source>
</evidence>
<dbReference type="InterPro" id="IPR045667">
    <property type="entry name" value="ORC3_N"/>
</dbReference>
<comment type="caution">
    <text evidence="8">The sequence shown here is derived from an EMBL/GenBank/DDBJ whole genome shotgun (WGS) entry which is preliminary data.</text>
</comment>
<keyword evidence="3" id="KW-0235">DNA replication</keyword>
<keyword evidence="5" id="KW-0539">Nucleus</keyword>
<protein>
    <submittedName>
        <fullName evidence="8">Origin recognition complex subunit 3</fullName>
    </submittedName>
</protein>
<dbReference type="GO" id="GO:0005656">
    <property type="term" value="C:nuclear pre-replicative complex"/>
    <property type="evidence" value="ECO:0007669"/>
    <property type="project" value="TreeGrafter"/>
</dbReference>
<evidence type="ECO:0000259" key="6">
    <source>
        <dbReference type="Pfam" id="PF07034"/>
    </source>
</evidence>
<evidence type="ECO:0000256" key="2">
    <source>
        <dbReference type="ARBA" id="ARBA00010977"/>
    </source>
</evidence>
<proteinExistence type="inferred from homology"/>
<dbReference type="Pfam" id="PF18137">
    <property type="entry name" value="WHD_ORC"/>
    <property type="match status" value="1"/>
</dbReference>
<keyword evidence="9" id="KW-1185">Reference proteome</keyword>
<comment type="similarity">
    <text evidence="2">Belongs to the ORC3 family.</text>
</comment>
<dbReference type="InterPro" id="IPR040855">
    <property type="entry name" value="ORC_WH_C"/>
</dbReference>
<reference evidence="8" key="2">
    <citation type="submission" date="2023-05" db="EMBL/GenBank/DDBJ databases">
        <authorList>
            <consortium name="Lawrence Berkeley National Laboratory"/>
            <person name="Steindorff A."/>
            <person name="Hensen N."/>
            <person name="Bonometti L."/>
            <person name="Westerberg I."/>
            <person name="Brannstrom I.O."/>
            <person name="Guillou S."/>
            <person name="Cros-Aarteil S."/>
            <person name="Calhoun S."/>
            <person name="Haridas S."/>
            <person name="Kuo A."/>
            <person name="Mondo S."/>
            <person name="Pangilinan J."/>
            <person name="Riley R."/>
            <person name="Labutti K."/>
            <person name="Andreopoulos B."/>
            <person name="Lipzen A."/>
            <person name="Chen C."/>
            <person name="Yanf M."/>
            <person name="Daum C."/>
            <person name="Ng V."/>
            <person name="Clum A."/>
            <person name="Ohm R."/>
            <person name="Martin F."/>
            <person name="Silar P."/>
            <person name="Natvig D."/>
            <person name="Lalanne C."/>
            <person name="Gautier V."/>
            <person name="Ament-Velasquez S.L."/>
            <person name="Kruys A."/>
            <person name="Hutchinson M.I."/>
            <person name="Powell A.J."/>
            <person name="Barry K."/>
            <person name="Miller A.N."/>
            <person name="Grigoriev I.V."/>
            <person name="Debuchy R."/>
            <person name="Gladieux P."/>
            <person name="Thoren M.H."/>
            <person name="Johannesson H."/>
        </authorList>
    </citation>
    <scope>NUCLEOTIDE SEQUENCE</scope>
    <source>
        <strain evidence="8">CBS 892.96</strain>
    </source>
</reference>
<evidence type="ECO:0000313" key="9">
    <source>
        <dbReference type="Proteomes" id="UP001302321"/>
    </source>
</evidence>
<dbReference type="PANTHER" id="PTHR12748">
    <property type="entry name" value="ORIGIN RECOGNITION COMPLEX SUBUNIT 3"/>
    <property type="match status" value="1"/>
</dbReference>
<dbReference type="Pfam" id="PF07034">
    <property type="entry name" value="ORC3_N"/>
    <property type="match status" value="1"/>
</dbReference>
<feature type="domain" description="Origin recognition complex subunit 3 winged helix C-terminal" evidence="7">
    <location>
        <begin position="404"/>
        <end position="505"/>
    </location>
</feature>
<dbReference type="Proteomes" id="UP001302321">
    <property type="component" value="Unassembled WGS sequence"/>
</dbReference>
<sequence length="506" mass="56223">MESKGGNERVIVAFQDSEAFDTGLVGELVGLFHSWQGRIQFSVLFGIATSVELFQARLLKSTARLLYGAQFDVVQANAVLENVIMVAVAGTEAKLRIGPELLRKLVRRQQEQVAGVGAFVSSLKYAYINHFYANPLSVLLANGDKLDNEILQPEHLEAVRMLESFKSHVELAVEAGQLDHAQKLLEDDDYLRNHILEQLPKRQNYLKRLLQSLALATATELSKRSFIGLYEAALEEGVSLDHPPRPFDLGDAIKRSNPEELIGLIDRVMTTIEEGNLSLGWGGIDDDQDAEAAIKRFKELRFDVERLIAESKGKGASLKSKYSSQSKVLRTTVVAQKVQLSRDTATLTDEDNAFTEAIDSFFAFVKELVGCEPLSSLFLHEVWQYDYHLPYEDVFVPRPGGAFARALSRPHDYLGCACCDKANGSLAGTLPATSILYHLYSEAGALINVADLWAAYYALVGDESEIGMDERSALVLFYRGLAELRAMGFMKQSKKKADHIAKLKWL</sequence>
<dbReference type="CDD" id="cd20704">
    <property type="entry name" value="Orc3"/>
    <property type="match status" value="2"/>
</dbReference>
<evidence type="ECO:0000256" key="4">
    <source>
        <dbReference type="ARBA" id="ARBA00023125"/>
    </source>
</evidence>
<dbReference type="GO" id="GO:0005664">
    <property type="term" value="C:nuclear origin of replication recognition complex"/>
    <property type="evidence" value="ECO:0007669"/>
    <property type="project" value="InterPro"/>
</dbReference>
<dbReference type="GO" id="GO:0003688">
    <property type="term" value="F:DNA replication origin binding"/>
    <property type="evidence" value="ECO:0007669"/>
    <property type="project" value="TreeGrafter"/>
</dbReference>
<dbReference type="InterPro" id="IPR020795">
    <property type="entry name" value="ORC3"/>
</dbReference>